<feature type="region of interest" description="Disordered" evidence="1">
    <location>
        <begin position="620"/>
        <end position="639"/>
    </location>
</feature>
<feature type="non-terminal residue" evidence="2">
    <location>
        <position position="748"/>
    </location>
</feature>
<gene>
    <name evidence="2" type="ORF">BGW38_006363</name>
</gene>
<dbReference type="OrthoDB" id="2922289at2759"/>
<name>A0A9P6FLW5_9FUNG</name>
<dbReference type="EMBL" id="JAABOA010004054">
    <property type="protein sequence ID" value="KAF9578058.1"/>
    <property type="molecule type" value="Genomic_DNA"/>
</dbReference>
<organism evidence="2 3">
    <name type="scientific">Lunasporangiospora selenospora</name>
    <dbReference type="NCBI Taxonomy" id="979761"/>
    <lineage>
        <taxon>Eukaryota</taxon>
        <taxon>Fungi</taxon>
        <taxon>Fungi incertae sedis</taxon>
        <taxon>Mucoromycota</taxon>
        <taxon>Mortierellomycotina</taxon>
        <taxon>Mortierellomycetes</taxon>
        <taxon>Mortierellales</taxon>
        <taxon>Mortierellaceae</taxon>
        <taxon>Lunasporangiospora</taxon>
    </lineage>
</organism>
<dbReference type="PANTHER" id="PTHR40788:SF2">
    <property type="entry name" value="CLR5 DOMAIN-CONTAINING PROTEIN"/>
    <property type="match status" value="1"/>
</dbReference>
<protein>
    <submittedName>
        <fullName evidence="2">Uncharacterized protein</fullName>
    </submittedName>
</protein>
<reference evidence="2" key="1">
    <citation type="journal article" date="2020" name="Fungal Divers.">
        <title>Resolving the Mortierellaceae phylogeny through synthesis of multi-gene phylogenetics and phylogenomics.</title>
        <authorList>
            <person name="Vandepol N."/>
            <person name="Liber J."/>
            <person name="Desiro A."/>
            <person name="Na H."/>
            <person name="Kennedy M."/>
            <person name="Barry K."/>
            <person name="Grigoriev I.V."/>
            <person name="Miller A.N."/>
            <person name="O'Donnell K."/>
            <person name="Stajich J.E."/>
            <person name="Bonito G."/>
        </authorList>
    </citation>
    <scope>NUCLEOTIDE SEQUENCE</scope>
    <source>
        <strain evidence="2">KOD1015</strain>
    </source>
</reference>
<feature type="compositionally biased region" description="Basic and acidic residues" evidence="1">
    <location>
        <begin position="650"/>
        <end position="668"/>
    </location>
</feature>
<sequence length="748" mass="86102">MYSDPRELLKAFPNFPQPSGFPTASEVRKEARERVKNIFEDWNLLNHIIQRNEATIQKRWLKKSRDQRRNTLLHAWPNMPKMHRPEMDALFKEGSAPTTNPGVYLWPNINQEDLLKPKIMLIFLNARARQYPSVFAAADHESFRISKTSGKVMPSYLNEYTMMFTGHNTVETYGRLYSWDEHEDAFDWMHTQRGTLGGIGLQILQVQERVYKFLVECCLHILQVTRENAKADDSPIEPQPPTLSISDGPTHTLSDVSAAIPYSVPAKLDLTRLRDLVAARRSAAEDHMWSLREDPGYFANELLEMKEHRQELLPDIYGDQHSLTRPFLSKEFWNRVTGKVILAANGHLEVWDILLSQIDRLITLLGKYEGTFTEKDSLPEELLVTFLDLDFSIHTFMNGPLTGLKNIVPASPPMRNWFVRMPEENPRNIVVTKKPSTSVDTTQKHLLWLFQELFDDKQRHLLGVYPTLEMMERLVQNDPKSRNLFSAQVSEAITDYSLLAECQRHIRLYQPWASAFENDAVGREQKIRNAYIKQTQRMAQVEEAFKSINMSHAEPSDKKFYYPVEKRKTKENTEAMQYAERNLDAIWNALDSTLLKTVNNSRNGIWTCLLSPDRVLERTPDWIEPPSKSPSKGEKGAKAEDLMQRLEIRSESTVEKDEKKQLQKDKIKTRGPAVVNASSSKAPRKGLDVAIDDQSKIDVQPTFKLDKRALKVFSTLFYQPTTSAQPGEILWNDFLHAMVATGFGAEKL</sequence>
<evidence type="ECO:0000256" key="1">
    <source>
        <dbReference type="SAM" id="MobiDB-lite"/>
    </source>
</evidence>
<dbReference type="PANTHER" id="PTHR40788">
    <property type="entry name" value="CLR5 DOMAIN-CONTAINING PROTEIN-RELATED"/>
    <property type="match status" value="1"/>
</dbReference>
<feature type="region of interest" description="Disordered" evidence="1">
    <location>
        <begin position="650"/>
        <end position="679"/>
    </location>
</feature>
<comment type="caution">
    <text evidence="2">The sequence shown here is derived from an EMBL/GenBank/DDBJ whole genome shotgun (WGS) entry which is preliminary data.</text>
</comment>
<evidence type="ECO:0000313" key="2">
    <source>
        <dbReference type="EMBL" id="KAF9578058.1"/>
    </source>
</evidence>
<accession>A0A9P6FLW5</accession>
<keyword evidence="3" id="KW-1185">Reference proteome</keyword>
<proteinExistence type="predicted"/>
<evidence type="ECO:0000313" key="3">
    <source>
        <dbReference type="Proteomes" id="UP000780801"/>
    </source>
</evidence>
<dbReference type="Proteomes" id="UP000780801">
    <property type="component" value="Unassembled WGS sequence"/>
</dbReference>
<dbReference type="AlphaFoldDB" id="A0A9P6FLW5"/>